<proteinExistence type="predicted"/>
<dbReference type="WBParaSite" id="RSKR_0000464150.1">
    <property type="protein sequence ID" value="RSKR_0000464150.1"/>
    <property type="gene ID" value="RSKR_0000464150"/>
</dbReference>
<reference evidence="2" key="1">
    <citation type="submission" date="2016-11" db="UniProtKB">
        <authorList>
            <consortium name="WormBaseParasite"/>
        </authorList>
    </citation>
    <scope>IDENTIFICATION</scope>
    <source>
        <strain evidence="2">KR3021</strain>
    </source>
</reference>
<evidence type="ECO:0000313" key="2">
    <source>
        <dbReference type="WBParaSite" id="RSKR_0000464150.1"/>
    </source>
</evidence>
<dbReference type="Proteomes" id="UP000095286">
    <property type="component" value="Unplaced"/>
</dbReference>
<accession>A0AC35TVJ7</accession>
<protein>
    <submittedName>
        <fullName evidence="2">G_PROTEIN_RECEP_F1_2 domain-containing protein</fullName>
    </submittedName>
</protein>
<sequence>MVTTDSIINLCIFLTSILLNGVVLSLYPHFKINGRMNAGNLVIFLQSMIDIVLSTTSLIFYTEIIASDLHVSIHLVNFDQFELSLNAYIICVLIYSSTLSFNFFMIALTIWTRYVAISGIYLLKIKTLLSIFFINIVVAISLCVIIFYYGVDRDADPNIIYKFYQQNNYTDPYITPTTRSISFKTNDFKVIIISIPIILFINTNVFIIFKYLRKYRVYMKSKFSSMSAKTRTLGYNFLRILFLQICNPIVFLFVPTLVYIIAVFIKLDVRAFGIIIFQLSSIVSPLNALFILICLTKSRKIITNRFNKIMFQILSQKKKALANASTNITPQM</sequence>
<evidence type="ECO:0000313" key="1">
    <source>
        <dbReference type="Proteomes" id="UP000095286"/>
    </source>
</evidence>
<name>A0AC35TVJ7_9BILA</name>
<organism evidence="1 2">
    <name type="scientific">Rhabditophanes sp. KR3021</name>
    <dbReference type="NCBI Taxonomy" id="114890"/>
    <lineage>
        <taxon>Eukaryota</taxon>
        <taxon>Metazoa</taxon>
        <taxon>Ecdysozoa</taxon>
        <taxon>Nematoda</taxon>
        <taxon>Chromadorea</taxon>
        <taxon>Rhabditida</taxon>
        <taxon>Tylenchina</taxon>
        <taxon>Panagrolaimomorpha</taxon>
        <taxon>Strongyloidoidea</taxon>
        <taxon>Alloionematidae</taxon>
        <taxon>Rhabditophanes</taxon>
    </lineage>
</organism>